<reference evidence="1" key="2">
    <citation type="submission" date="2015-06" db="UniProtKB">
        <authorList>
            <consortium name="EnsemblPlants"/>
        </authorList>
    </citation>
    <scope>IDENTIFICATION</scope>
    <source>
        <strain evidence="1">DM1-3 516 R44</strain>
    </source>
</reference>
<sequence>MAYILNGNNTSSKVKIQIGAETGFKRKRNKHSTTDICCRYREISFNITRIRYTDVHYGYLLKVKIQNGAETEQKAALSNPTI</sequence>
<dbReference type="InParanoid" id="M1CTY2"/>
<dbReference type="HOGENOM" id="CLU_2562895_0_0_1"/>
<protein>
    <submittedName>
        <fullName evidence="1">Uncharacterized protein</fullName>
    </submittedName>
</protein>
<name>M1CTY2_SOLTU</name>
<keyword evidence="2" id="KW-1185">Reference proteome</keyword>
<reference evidence="2" key="1">
    <citation type="journal article" date="2011" name="Nature">
        <title>Genome sequence and analysis of the tuber crop potato.</title>
        <authorList>
            <consortium name="The Potato Genome Sequencing Consortium"/>
        </authorList>
    </citation>
    <scope>NUCLEOTIDE SEQUENCE [LARGE SCALE GENOMIC DNA]</scope>
    <source>
        <strain evidence="2">cv. DM1-3 516 R44</strain>
    </source>
</reference>
<evidence type="ECO:0000313" key="1">
    <source>
        <dbReference type="EnsemblPlants" id="PGSC0003DMT400074610"/>
    </source>
</evidence>
<dbReference type="Gramene" id="PGSC0003DMT400074610">
    <property type="protein sequence ID" value="PGSC0003DMT400074610"/>
    <property type="gene ID" value="PGSC0003DMG402029009"/>
</dbReference>
<organism evidence="1 2">
    <name type="scientific">Solanum tuberosum</name>
    <name type="common">Potato</name>
    <dbReference type="NCBI Taxonomy" id="4113"/>
    <lineage>
        <taxon>Eukaryota</taxon>
        <taxon>Viridiplantae</taxon>
        <taxon>Streptophyta</taxon>
        <taxon>Embryophyta</taxon>
        <taxon>Tracheophyta</taxon>
        <taxon>Spermatophyta</taxon>
        <taxon>Magnoliopsida</taxon>
        <taxon>eudicotyledons</taxon>
        <taxon>Gunneridae</taxon>
        <taxon>Pentapetalae</taxon>
        <taxon>asterids</taxon>
        <taxon>lamiids</taxon>
        <taxon>Solanales</taxon>
        <taxon>Solanaceae</taxon>
        <taxon>Solanoideae</taxon>
        <taxon>Solaneae</taxon>
        <taxon>Solanum</taxon>
    </lineage>
</organism>
<proteinExistence type="predicted"/>
<dbReference type="PaxDb" id="4113-PGSC0003DMT400074610"/>
<dbReference type="EnsemblPlants" id="PGSC0003DMT400074610">
    <property type="protein sequence ID" value="PGSC0003DMT400074610"/>
    <property type="gene ID" value="PGSC0003DMG402029009"/>
</dbReference>
<dbReference type="Proteomes" id="UP000011115">
    <property type="component" value="Unassembled WGS sequence"/>
</dbReference>
<evidence type="ECO:0000313" key="2">
    <source>
        <dbReference type="Proteomes" id="UP000011115"/>
    </source>
</evidence>
<dbReference type="AlphaFoldDB" id="M1CTY2"/>
<accession>M1CTY2</accession>